<protein>
    <submittedName>
        <fullName evidence="1">Uncharacterized protein</fullName>
    </submittedName>
</protein>
<accession>A0A0F9PGN8</accession>
<dbReference type="EMBL" id="LAZR01006387">
    <property type="protein sequence ID" value="KKM92482.1"/>
    <property type="molecule type" value="Genomic_DNA"/>
</dbReference>
<proteinExistence type="predicted"/>
<organism evidence="1">
    <name type="scientific">marine sediment metagenome</name>
    <dbReference type="NCBI Taxonomy" id="412755"/>
    <lineage>
        <taxon>unclassified sequences</taxon>
        <taxon>metagenomes</taxon>
        <taxon>ecological metagenomes</taxon>
    </lineage>
</organism>
<name>A0A0F9PGN8_9ZZZZ</name>
<reference evidence="1" key="1">
    <citation type="journal article" date="2015" name="Nature">
        <title>Complex archaea that bridge the gap between prokaryotes and eukaryotes.</title>
        <authorList>
            <person name="Spang A."/>
            <person name="Saw J.H."/>
            <person name="Jorgensen S.L."/>
            <person name="Zaremba-Niedzwiedzka K."/>
            <person name="Martijn J."/>
            <person name="Lind A.E."/>
            <person name="van Eijk R."/>
            <person name="Schleper C."/>
            <person name="Guy L."/>
            <person name="Ettema T.J."/>
        </authorList>
    </citation>
    <scope>NUCLEOTIDE SEQUENCE</scope>
</reference>
<dbReference type="AlphaFoldDB" id="A0A0F9PGN8"/>
<evidence type="ECO:0000313" key="1">
    <source>
        <dbReference type="EMBL" id="KKM92482.1"/>
    </source>
</evidence>
<sequence length="52" mass="6300">MSVTAIYAGFDNQLGQGWRWFILKDGKWRRSKHYYRTYIRAYKAGQRKAEKV</sequence>
<comment type="caution">
    <text evidence="1">The sequence shown here is derived from an EMBL/GenBank/DDBJ whole genome shotgun (WGS) entry which is preliminary data.</text>
</comment>
<gene>
    <name evidence="1" type="ORF">LCGC14_1218120</name>
</gene>